<keyword evidence="6" id="KW-1185">Reference proteome</keyword>
<sequence length="200" mass="20983">MAQLASQGLGGVVFPKAENAADLVPMAEAVGRGGILIPLIESGKGLDTVDAIAGAPQVLRLAFGHLDFQVDLGLSCDPDELELASVRLMLVMASRRADLPMPIDGVTADWKDVARLEKDAHRARRGGFGGKLCIHPSQVAIVQKAMGPTPDEVAWAKRVVEAAEAAAGGVVSLDGRMVDMPVVLHAQRLLALDAQGQRRG</sequence>
<dbReference type="Proteomes" id="UP000414233">
    <property type="component" value="Unassembled WGS sequence"/>
</dbReference>
<comment type="cofactor">
    <cofactor evidence="1">
        <name>Mg(2+)</name>
        <dbReference type="ChEBI" id="CHEBI:18420"/>
    </cofactor>
</comment>
<dbReference type="PANTHER" id="PTHR32308">
    <property type="entry name" value="LYASE BETA SUBUNIT, PUTATIVE (AFU_ORTHOLOGUE AFUA_4G13030)-RELATED"/>
    <property type="match status" value="1"/>
</dbReference>
<dbReference type="SUPFAM" id="SSF51621">
    <property type="entry name" value="Phosphoenolpyruvate/pyruvate domain"/>
    <property type="match status" value="1"/>
</dbReference>
<dbReference type="PANTHER" id="PTHR32308:SF10">
    <property type="entry name" value="CITRATE LYASE SUBUNIT BETA"/>
    <property type="match status" value="1"/>
</dbReference>
<evidence type="ECO:0000256" key="2">
    <source>
        <dbReference type="ARBA" id="ARBA00022723"/>
    </source>
</evidence>
<dbReference type="EMBL" id="CABPRZ010000035">
    <property type="protein sequence ID" value="VVE58089.1"/>
    <property type="molecule type" value="Genomic_DNA"/>
</dbReference>
<reference evidence="5 6" key="1">
    <citation type="submission" date="2019-08" db="EMBL/GenBank/DDBJ databases">
        <authorList>
            <person name="Peeters C."/>
        </authorList>
    </citation>
    <scope>NUCLEOTIDE SEQUENCE [LARGE SCALE GENOMIC DNA]</scope>
    <source>
        <strain evidence="5 6">LMG 30175</strain>
    </source>
</reference>
<dbReference type="Gene3D" id="3.20.20.60">
    <property type="entry name" value="Phosphoenolpyruvate-binding domains"/>
    <property type="match status" value="1"/>
</dbReference>
<evidence type="ECO:0000259" key="4">
    <source>
        <dbReference type="Pfam" id="PF03328"/>
    </source>
</evidence>
<organism evidence="5 6">
    <name type="scientific">Pandoraea terrae</name>
    <dbReference type="NCBI Taxonomy" id="1537710"/>
    <lineage>
        <taxon>Bacteria</taxon>
        <taxon>Pseudomonadati</taxon>
        <taxon>Pseudomonadota</taxon>
        <taxon>Betaproteobacteria</taxon>
        <taxon>Burkholderiales</taxon>
        <taxon>Burkholderiaceae</taxon>
        <taxon>Pandoraea</taxon>
    </lineage>
</organism>
<keyword evidence="2" id="KW-0479">Metal-binding</keyword>
<evidence type="ECO:0000313" key="5">
    <source>
        <dbReference type="EMBL" id="VVE58089.1"/>
    </source>
</evidence>
<accession>A0A5E4ZA41</accession>
<dbReference type="AlphaFoldDB" id="A0A5E4ZA41"/>
<dbReference type="InterPro" id="IPR040442">
    <property type="entry name" value="Pyrv_kinase-like_dom_sf"/>
</dbReference>
<dbReference type="GO" id="GO:0006107">
    <property type="term" value="P:oxaloacetate metabolic process"/>
    <property type="evidence" value="ECO:0007669"/>
    <property type="project" value="TreeGrafter"/>
</dbReference>
<feature type="domain" description="HpcH/HpaI aldolase/citrate lyase" evidence="4">
    <location>
        <begin position="5"/>
        <end position="136"/>
    </location>
</feature>
<dbReference type="InterPro" id="IPR015813">
    <property type="entry name" value="Pyrv/PenolPyrv_kinase-like_dom"/>
</dbReference>
<name>A0A5E4ZA41_9BURK</name>
<dbReference type="InterPro" id="IPR005000">
    <property type="entry name" value="Aldolase/citrate-lyase_domain"/>
</dbReference>
<dbReference type="RefSeq" id="WP_150699913.1">
    <property type="nucleotide sequence ID" value="NZ_CABPRZ010000035.1"/>
</dbReference>
<evidence type="ECO:0000313" key="6">
    <source>
        <dbReference type="Proteomes" id="UP000414233"/>
    </source>
</evidence>
<proteinExistence type="predicted"/>
<keyword evidence="3" id="KW-0460">Magnesium</keyword>
<evidence type="ECO:0000256" key="1">
    <source>
        <dbReference type="ARBA" id="ARBA00001946"/>
    </source>
</evidence>
<dbReference type="Pfam" id="PF03328">
    <property type="entry name" value="HpcH_HpaI"/>
    <property type="match status" value="1"/>
</dbReference>
<dbReference type="GO" id="GO:0003824">
    <property type="term" value="F:catalytic activity"/>
    <property type="evidence" value="ECO:0007669"/>
    <property type="project" value="InterPro"/>
</dbReference>
<protein>
    <submittedName>
        <fullName evidence="5">Aldolase</fullName>
    </submittedName>
</protein>
<dbReference type="OrthoDB" id="348111at2"/>
<evidence type="ECO:0000256" key="3">
    <source>
        <dbReference type="ARBA" id="ARBA00022842"/>
    </source>
</evidence>
<dbReference type="GO" id="GO:0000287">
    <property type="term" value="F:magnesium ion binding"/>
    <property type="evidence" value="ECO:0007669"/>
    <property type="project" value="TreeGrafter"/>
</dbReference>
<gene>
    <name evidence="5" type="ORF">PTE30175_05182</name>
</gene>